<evidence type="ECO:0000313" key="2">
    <source>
        <dbReference type="Proteomes" id="UP000009138"/>
    </source>
</evidence>
<keyword evidence="2" id="KW-1185">Reference proteome</keyword>
<name>I1CPN8_RHIO9</name>
<accession>I1CPN8</accession>
<protein>
    <submittedName>
        <fullName evidence="1">Uncharacterized protein</fullName>
    </submittedName>
</protein>
<dbReference type="VEuPathDB" id="FungiDB:RO3G_15129"/>
<reference evidence="1 2" key="1">
    <citation type="journal article" date="2009" name="PLoS Genet.">
        <title>Genomic analysis of the basal lineage fungus Rhizopus oryzae reveals a whole-genome duplication.</title>
        <authorList>
            <person name="Ma L.-J."/>
            <person name="Ibrahim A.S."/>
            <person name="Skory C."/>
            <person name="Grabherr M.G."/>
            <person name="Burger G."/>
            <person name="Butler M."/>
            <person name="Elias M."/>
            <person name="Idnurm A."/>
            <person name="Lang B.F."/>
            <person name="Sone T."/>
            <person name="Abe A."/>
            <person name="Calvo S.E."/>
            <person name="Corrochano L.M."/>
            <person name="Engels R."/>
            <person name="Fu J."/>
            <person name="Hansberg W."/>
            <person name="Kim J.-M."/>
            <person name="Kodira C.D."/>
            <person name="Koehrsen M.J."/>
            <person name="Liu B."/>
            <person name="Miranda-Saavedra D."/>
            <person name="O'Leary S."/>
            <person name="Ortiz-Castellanos L."/>
            <person name="Poulter R."/>
            <person name="Rodriguez-Romero J."/>
            <person name="Ruiz-Herrera J."/>
            <person name="Shen Y.-Q."/>
            <person name="Zeng Q."/>
            <person name="Galagan J."/>
            <person name="Birren B.W."/>
            <person name="Cuomo C.A."/>
            <person name="Wickes B.L."/>
        </authorList>
    </citation>
    <scope>NUCLEOTIDE SEQUENCE [LARGE SCALE GENOMIC DNA]</scope>
    <source>
        <strain evidence="2">RA 99-880 / ATCC MYA-4621 / FGSC 9543 / NRRL 43880</strain>
    </source>
</reference>
<dbReference type="InParanoid" id="I1CPN8"/>
<dbReference type="GeneID" id="93622094"/>
<sequence>MPTKAELKANLAMNAIKKRKLFNQNITMNEVEIKNMDSIDESSTSKKKHGYVQEIRDMDEENEKIENDVVDRIKTIQDDLSQFKNKVREVTMHIVSLNGKEEEAKNLEFLEEILRAAYKMYSSHIDKYKYEDGFSQLFIWPYLGIIAKSITISNCNSEFESGQPLLQSMTQQLKANGIHSHEKSCYKTDGLIKLFGIKQLELLLLETSGHFRNTDSVKLNFDHHKGMFGLLAMLKCIADEFHFANIEKFCKVKVFFYTQQCLLEESVESIVELRKDHKANHASCRYDSNPPTSLQDMVNPIILKLTKSDDSSGMNLLYNG</sequence>
<dbReference type="AlphaFoldDB" id="I1CPN8"/>
<dbReference type="OrthoDB" id="2242038at2759"/>
<proteinExistence type="predicted"/>
<dbReference type="Proteomes" id="UP000009138">
    <property type="component" value="Unassembled WGS sequence"/>
</dbReference>
<dbReference type="EMBL" id="CH476746">
    <property type="protein sequence ID" value="EIE90418.1"/>
    <property type="molecule type" value="Genomic_DNA"/>
</dbReference>
<gene>
    <name evidence="1" type="ORF">RO3G_15129</name>
</gene>
<organism evidence="1 2">
    <name type="scientific">Rhizopus delemar (strain RA 99-880 / ATCC MYA-4621 / FGSC 9543 / NRRL 43880)</name>
    <name type="common">Mucormycosis agent</name>
    <name type="synonym">Rhizopus arrhizus var. delemar</name>
    <dbReference type="NCBI Taxonomy" id="246409"/>
    <lineage>
        <taxon>Eukaryota</taxon>
        <taxon>Fungi</taxon>
        <taxon>Fungi incertae sedis</taxon>
        <taxon>Mucoromycota</taxon>
        <taxon>Mucoromycotina</taxon>
        <taxon>Mucoromycetes</taxon>
        <taxon>Mucorales</taxon>
        <taxon>Mucorineae</taxon>
        <taxon>Rhizopodaceae</taxon>
        <taxon>Rhizopus</taxon>
    </lineage>
</organism>
<evidence type="ECO:0000313" key="1">
    <source>
        <dbReference type="EMBL" id="EIE90418.1"/>
    </source>
</evidence>
<dbReference type="RefSeq" id="XP_067525814.1">
    <property type="nucleotide sequence ID" value="XM_067669713.1"/>
</dbReference>